<organism evidence="3 4">
    <name type="scientific">Paenibacillus favisporus</name>
    <dbReference type="NCBI Taxonomy" id="221028"/>
    <lineage>
        <taxon>Bacteria</taxon>
        <taxon>Bacillati</taxon>
        <taxon>Bacillota</taxon>
        <taxon>Bacilli</taxon>
        <taxon>Bacillales</taxon>
        <taxon>Paenibacillaceae</taxon>
        <taxon>Paenibacillus</taxon>
    </lineage>
</organism>
<keyword evidence="4" id="KW-1185">Reference proteome</keyword>
<gene>
    <name evidence="3" type="ORF">ABID47_001383</name>
</gene>
<dbReference type="Proteomes" id="UP001549098">
    <property type="component" value="Unassembled WGS sequence"/>
</dbReference>
<name>A0ABV2EZ59_9BACL</name>
<dbReference type="Gene3D" id="3.30.457.10">
    <property type="entry name" value="Copper amine oxidase-like, N-terminal domain"/>
    <property type="match status" value="1"/>
</dbReference>
<feature type="signal peptide" evidence="1">
    <location>
        <begin position="1"/>
        <end position="23"/>
    </location>
</feature>
<evidence type="ECO:0000259" key="2">
    <source>
        <dbReference type="Pfam" id="PF07833"/>
    </source>
</evidence>
<dbReference type="Pfam" id="PF07833">
    <property type="entry name" value="Cu_amine_oxidN1"/>
    <property type="match status" value="1"/>
</dbReference>
<protein>
    <recommendedName>
        <fullName evidence="2">Copper amine oxidase-like N-terminal domain-containing protein</fullName>
    </recommendedName>
</protein>
<proteinExistence type="predicted"/>
<accession>A0ABV2EZ59</accession>
<dbReference type="EMBL" id="JBEPLV010000001">
    <property type="protein sequence ID" value="MET3544789.1"/>
    <property type="molecule type" value="Genomic_DNA"/>
</dbReference>
<dbReference type="InterPro" id="IPR036582">
    <property type="entry name" value="Mao_N_sf"/>
</dbReference>
<evidence type="ECO:0000313" key="3">
    <source>
        <dbReference type="EMBL" id="MET3544789.1"/>
    </source>
</evidence>
<dbReference type="SUPFAM" id="SSF55383">
    <property type="entry name" value="Copper amine oxidase, domain N"/>
    <property type="match status" value="2"/>
</dbReference>
<keyword evidence="1" id="KW-0732">Signal</keyword>
<evidence type="ECO:0000256" key="1">
    <source>
        <dbReference type="SAM" id="SignalP"/>
    </source>
</evidence>
<feature type="chain" id="PRO_5045650319" description="Copper amine oxidase-like N-terminal domain-containing protein" evidence="1">
    <location>
        <begin position="24"/>
        <end position="294"/>
    </location>
</feature>
<feature type="domain" description="Copper amine oxidase-like N-terminal" evidence="2">
    <location>
        <begin position="36"/>
        <end position="140"/>
    </location>
</feature>
<comment type="caution">
    <text evidence="3">The sequence shown here is derived from an EMBL/GenBank/DDBJ whole genome shotgun (WGS) entry which is preliminary data.</text>
</comment>
<sequence>MRKFVILLSLVSFTFMGYTQTHAAADYNKRPVEINVNGKFISMDVHPTMDNNRLFIPIRSLASLGIHYSWNPSSKVVTLQNKNGEYLKITVGSKVAYKGSQKIQMDQAAKNQDGRVLVPIRFVSETLGYHVDYETLRKMVFVNSDSYKFDMNQMTQENLQAARKAAISLPIKFDFKPLDSSGVYHEYSFPVGRADVYMLLDGRNTTLVEIKNGKAMAIGQFADDDRSKTSGAIPPNFIFDTDPLFEAYHNSSVLFIENRYEGSAIAIYNDENGKRVELNTKVNVYSDIIQKLPK</sequence>
<reference evidence="3 4" key="1">
    <citation type="submission" date="2024-06" db="EMBL/GenBank/DDBJ databases">
        <title>Genomic Encyclopedia of Type Strains, Phase IV (KMG-IV): sequencing the most valuable type-strain genomes for metagenomic binning, comparative biology and taxonomic classification.</title>
        <authorList>
            <person name="Goeker M."/>
        </authorList>
    </citation>
    <scope>NUCLEOTIDE SEQUENCE [LARGE SCALE GENOMIC DNA]</scope>
    <source>
        <strain evidence="3 4">DSM 17253</strain>
    </source>
</reference>
<dbReference type="RefSeq" id="WP_354495428.1">
    <property type="nucleotide sequence ID" value="NZ_JBEPLV010000001.1"/>
</dbReference>
<dbReference type="InterPro" id="IPR012854">
    <property type="entry name" value="Cu_amine_oxidase-like_N"/>
</dbReference>
<evidence type="ECO:0000313" key="4">
    <source>
        <dbReference type="Proteomes" id="UP001549098"/>
    </source>
</evidence>